<dbReference type="AlphaFoldDB" id="A0A2N5ZDM4"/>
<gene>
    <name evidence="2" type="ORF">C0601_09295</name>
</gene>
<dbReference type="PANTHER" id="PTHR21666">
    <property type="entry name" value="PEPTIDASE-RELATED"/>
    <property type="match status" value="1"/>
</dbReference>
<dbReference type="InterPro" id="IPR011055">
    <property type="entry name" value="Dup_hybrid_motif"/>
</dbReference>
<dbReference type="PANTHER" id="PTHR21666:SF270">
    <property type="entry name" value="MUREIN HYDROLASE ACTIVATOR ENVC"/>
    <property type="match status" value="1"/>
</dbReference>
<evidence type="ECO:0000259" key="1">
    <source>
        <dbReference type="Pfam" id="PF01551"/>
    </source>
</evidence>
<evidence type="ECO:0000313" key="3">
    <source>
        <dbReference type="Proteomes" id="UP000234857"/>
    </source>
</evidence>
<dbReference type="InterPro" id="IPR016047">
    <property type="entry name" value="M23ase_b-sheet_dom"/>
</dbReference>
<dbReference type="CDD" id="cd12797">
    <property type="entry name" value="M23_peptidase"/>
    <property type="match status" value="1"/>
</dbReference>
<evidence type="ECO:0000313" key="2">
    <source>
        <dbReference type="EMBL" id="PLX16771.1"/>
    </source>
</evidence>
<dbReference type="SUPFAM" id="SSF51261">
    <property type="entry name" value="Duplicated hybrid motif"/>
    <property type="match status" value="1"/>
</dbReference>
<dbReference type="Gene3D" id="2.70.70.10">
    <property type="entry name" value="Glucose Permease (Domain IIA)"/>
    <property type="match status" value="1"/>
</dbReference>
<comment type="caution">
    <text evidence="2">The sequence shown here is derived from an EMBL/GenBank/DDBJ whole genome shotgun (WGS) entry which is preliminary data.</text>
</comment>
<dbReference type="Pfam" id="PF01551">
    <property type="entry name" value="Peptidase_M23"/>
    <property type="match status" value="1"/>
</dbReference>
<dbReference type="InterPro" id="IPR050570">
    <property type="entry name" value="Cell_wall_metabolism_enzyme"/>
</dbReference>
<accession>A0A2N5ZDM4</accession>
<organism evidence="2 3">
    <name type="scientific">Muiribacterium halophilum</name>
    <dbReference type="NCBI Taxonomy" id="2053465"/>
    <lineage>
        <taxon>Bacteria</taxon>
        <taxon>Candidatus Muiribacteriota</taxon>
        <taxon>Candidatus Muiribacteriia</taxon>
        <taxon>Candidatus Muiribacteriales</taxon>
        <taxon>Candidatus Muiribacteriaceae</taxon>
        <taxon>Candidatus Muiribacterium</taxon>
    </lineage>
</organism>
<proteinExistence type="predicted"/>
<name>A0A2N5ZDM4_MUIH1</name>
<sequence length="426" mass="49938">MRFLKIFIITLLLNIVFYTPADKFAWPIPEFKSISSSFGEYRDFHLHKGIDIPTHGKTGYAVHAIADGVIYRIGESYKGYGKIIYIKHEQEGIITVYAHLEKFENSKLMLENLYRQESDRKDTRFLHFYLKNPVKVKKGQLIGFSGETGYGYPHLHFEIRDIKNQYVLNPLKFYDLKDTQRPEIKKIILEPLNYHSSVDGSATKKEYVPKQIKEGFYLIPQEIEYFPGTTARLSVDVFDRFAKDSHNKLSIYSIQIFQGFSKVYEHEFDKLPLNDFMYSEKIYNYQNTSIGPTYYSYRGYDPTSEYGQFRLVGNKTSMKIVVKDYYGNASIVVMTFKGNRDLINFQQQPPDIKKDLKVDVSTIYLQDHFVLALKPSIPLKESPYAISSIDENRKYYGSLFRKSFHIAIPYSVFPDYNIFMKDFINR</sequence>
<protein>
    <recommendedName>
        <fullName evidence="1">M23ase beta-sheet core domain-containing protein</fullName>
    </recommendedName>
</protein>
<dbReference type="GO" id="GO:0004222">
    <property type="term" value="F:metalloendopeptidase activity"/>
    <property type="evidence" value="ECO:0007669"/>
    <property type="project" value="TreeGrafter"/>
</dbReference>
<dbReference type="EMBL" id="PKTG01000106">
    <property type="protein sequence ID" value="PLX16771.1"/>
    <property type="molecule type" value="Genomic_DNA"/>
</dbReference>
<reference evidence="2 3" key="1">
    <citation type="submission" date="2017-11" db="EMBL/GenBank/DDBJ databases">
        <title>Genome-resolved metagenomics identifies genetic mobility, metabolic interactions, and unexpected diversity in perchlorate-reducing communities.</title>
        <authorList>
            <person name="Barnum T.P."/>
            <person name="Figueroa I.A."/>
            <person name="Carlstrom C.I."/>
            <person name="Lucas L.N."/>
            <person name="Engelbrektson A.L."/>
            <person name="Coates J.D."/>
        </authorList>
    </citation>
    <scope>NUCLEOTIDE SEQUENCE [LARGE SCALE GENOMIC DNA]</scope>
    <source>
        <strain evidence="2">BM706</strain>
    </source>
</reference>
<feature type="domain" description="M23ase beta-sheet core" evidence="1">
    <location>
        <begin position="46"/>
        <end position="104"/>
    </location>
</feature>
<dbReference type="Proteomes" id="UP000234857">
    <property type="component" value="Unassembled WGS sequence"/>
</dbReference>